<sequence>MDIQRKIISYLYFGYLPIADQTIDIGIDKLDINKKDTYKLFNEKELVQKGVESLKNGFADCLNNIDDYQNRKHIVPISGGLDSRAILAGLIDLGLKDNIVTVTYGTPGTLDYELGNLVAKHAGTKHISLDLSNINITQQSLGWTYKSGAEWTQLFTSYYNHRITHKFGYEAVYWSGFMGDPLAGSHLQAQESSTWDLAVFEFAKRNQFSKNFNLLPPQFNPCDVLPQEPIYDTNLLNFDEQLDFAIRQHSFIKPTVMAKGYNYIAPFTNQNWINFILNVPYEYRYNEYIYKKILQEAYPDFFKLPVKNRMGLTLDDSGWKLYYIYIYIIN</sequence>
<dbReference type="Proteomes" id="UP000278252">
    <property type="component" value="Unassembled WGS sequence"/>
</dbReference>
<accession>A0A1L9C4V2</accession>
<dbReference type="Proteomes" id="UP000185713">
    <property type="component" value="Unassembled WGS sequence"/>
</dbReference>
<reference evidence="5" key="3">
    <citation type="submission" date="2017-04" db="EMBL/GenBank/DDBJ databases">
        <authorList>
            <person name="Varghese N."/>
            <person name="Submissions S."/>
        </authorList>
    </citation>
    <scope>NUCLEOTIDE SEQUENCE [LARGE SCALE GENOMIC DNA]</scope>
    <source>
        <strain evidence="5">FDF-1</strain>
    </source>
</reference>
<dbReference type="STRING" id="523843.SAMN06264941_0980"/>
<keyword evidence="5" id="KW-1185">Reference proteome</keyword>
<reference evidence="3" key="2">
    <citation type="submission" date="2017-04" db="EMBL/GenBank/DDBJ databases">
        <authorList>
            <person name="Afonso C.L."/>
            <person name="Miller P.J."/>
            <person name="Scott M.A."/>
            <person name="Spackman E."/>
            <person name="Goraichik I."/>
            <person name="Dimitrov K.M."/>
            <person name="Suarez D.L."/>
            <person name="Swayne D.E."/>
        </authorList>
    </citation>
    <scope>NUCLEOTIDE SEQUENCE [LARGE SCALE GENOMIC DNA]</scope>
    <source>
        <strain evidence="3">FDF-1</strain>
    </source>
</reference>
<name>A0A1L9C4V2_9EURY</name>
<evidence type="ECO:0000313" key="2">
    <source>
        <dbReference type="EMBL" id="RNI13579.1"/>
    </source>
</evidence>
<dbReference type="SUPFAM" id="SSF52402">
    <property type="entry name" value="Adenine nucleotide alpha hydrolases-like"/>
    <property type="match status" value="1"/>
</dbReference>
<evidence type="ECO:0000313" key="1">
    <source>
        <dbReference type="EMBL" id="OJH49569.1"/>
    </source>
</evidence>
<dbReference type="OrthoDB" id="8692at2157"/>
<evidence type="ECO:0000313" key="6">
    <source>
        <dbReference type="Proteomes" id="UP000278252"/>
    </source>
</evidence>
<evidence type="ECO:0000313" key="3">
    <source>
        <dbReference type="EMBL" id="SMH35373.1"/>
    </source>
</evidence>
<protein>
    <submittedName>
        <fullName evidence="3">Asparagine synthase</fullName>
    </submittedName>
</protein>
<organism evidence="1 4">
    <name type="scientific">Methanohalophilus portucalensis FDF-1</name>
    <dbReference type="NCBI Taxonomy" id="523843"/>
    <lineage>
        <taxon>Archaea</taxon>
        <taxon>Methanobacteriati</taxon>
        <taxon>Methanobacteriota</taxon>
        <taxon>Stenosarchaea group</taxon>
        <taxon>Methanomicrobia</taxon>
        <taxon>Methanosarcinales</taxon>
        <taxon>Methanosarcinaceae</taxon>
        <taxon>Methanohalophilus</taxon>
    </lineage>
</organism>
<reference evidence="2 6" key="4">
    <citation type="submission" date="2018-10" db="EMBL/GenBank/DDBJ databases">
        <title>Cultivation of a novel Methanohalophilus strain from Kebrit Deep of the Red Sea and a genomic comparison of members of the genus Methanohalophilus.</title>
        <authorList>
            <person name="Guan Y."/>
            <person name="Ngugi D.K."/>
            <person name="Stingl U."/>
        </authorList>
    </citation>
    <scope>NUCLEOTIDE SEQUENCE [LARGE SCALE GENOMIC DNA]</scope>
    <source>
        <strain evidence="2 6">DSM 7471</strain>
    </source>
</reference>
<dbReference type="Proteomes" id="UP000193969">
    <property type="component" value="Unassembled WGS sequence"/>
</dbReference>
<dbReference type="PANTHER" id="PTHR43284:SF1">
    <property type="entry name" value="ASPARAGINE SYNTHETASE"/>
    <property type="match status" value="1"/>
</dbReference>
<dbReference type="InterPro" id="IPR051786">
    <property type="entry name" value="ASN_synthetase/amidase"/>
</dbReference>
<reference evidence="1 4" key="1">
    <citation type="submission" date="2014-12" db="EMBL/GenBank/DDBJ databases">
        <title>The genome sequence of Methanohalophilus portucalensis strain FDF1.</title>
        <authorList>
            <person name="Lai M.-C."/>
            <person name="Lai S.-J."/>
        </authorList>
    </citation>
    <scope>NUCLEOTIDE SEQUENCE [LARGE SCALE GENOMIC DNA]</scope>
    <source>
        <strain evidence="1 4">FDF-1</strain>
    </source>
</reference>
<evidence type="ECO:0000313" key="4">
    <source>
        <dbReference type="Proteomes" id="UP000185713"/>
    </source>
</evidence>
<proteinExistence type="predicted"/>
<dbReference type="RefSeq" id="WP_072358477.1">
    <property type="nucleotide sequence ID" value="NZ_FXBN01000001.1"/>
</dbReference>
<dbReference type="EMBL" id="RJJH01000001">
    <property type="protein sequence ID" value="RNI13579.1"/>
    <property type="molecule type" value="Genomic_DNA"/>
</dbReference>
<evidence type="ECO:0000313" key="5">
    <source>
        <dbReference type="Proteomes" id="UP000193969"/>
    </source>
</evidence>
<dbReference type="EMBL" id="FXBN01000001">
    <property type="protein sequence ID" value="SMH35373.1"/>
    <property type="molecule type" value="Genomic_DNA"/>
</dbReference>
<dbReference type="InterPro" id="IPR014729">
    <property type="entry name" value="Rossmann-like_a/b/a_fold"/>
</dbReference>
<gene>
    <name evidence="2" type="ORF">EFE41_03110</name>
    <name evidence="1" type="ORF">MPF_0357</name>
    <name evidence="3" type="ORF">SAMN06264941_0980</name>
</gene>
<dbReference type="Gene3D" id="3.40.50.620">
    <property type="entry name" value="HUPs"/>
    <property type="match status" value="1"/>
</dbReference>
<dbReference type="PANTHER" id="PTHR43284">
    <property type="entry name" value="ASPARAGINE SYNTHETASE (GLUTAMINE-HYDROLYZING)"/>
    <property type="match status" value="1"/>
</dbReference>
<dbReference type="AlphaFoldDB" id="A0A1L9C4V2"/>
<dbReference type="EMBL" id="JWTK01000002">
    <property type="protein sequence ID" value="OJH49569.1"/>
    <property type="molecule type" value="Genomic_DNA"/>
</dbReference>